<dbReference type="CDD" id="cd17956">
    <property type="entry name" value="DEADc_DDX51"/>
    <property type="match status" value="1"/>
</dbReference>
<dbReference type="PROSITE" id="PS51194">
    <property type="entry name" value="HELICASE_CTER"/>
    <property type="match status" value="1"/>
</dbReference>
<dbReference type="InterPro" id="IPR011545">
    <property type="entry name" value="DEAD/DEAH_box_helicase_dom"/>
</dbReference>
<evidence type="ECO:0000256" key="2">
    <source>
        <dbReference type="ARBA" id="ARBA00022801"/>
    </source>
</evidence>
<dbReference type="InterPro" id="IPR001650">
    <property type="entry name" value="Helicase_C-like"/>
</dbReference>
<keyword evidence="5 7" id="KW-0694">RNA-binding</keyword>
<feature type="compositionally biased region" description="Basic and acidic residues" evidence="8">
    <location>
        <begin position="75"/>
        <end position="106"/>
    </location>
</feature>
<keyword evidence="1 6" id="KW-0547">Nucleotide-binding</keyword>
<dbReference type="SMART" id="SM00490">
    <property type="entry name" value="HELICc"/>
    <property type="match status" value="1"/>
</dbReference>
<feature type="region of interest" description="Disordered" evidence="8">
    <location>
        <begin position="45"/>
        <end position="226"/>
    </location>
</feature>
<feature type="domain" description="Helicase C-terminal" evidence="10">
    <location>
        <begin position="551"/>
        <end position="698"/>
    </location>
</feature>
<evidence type="ECO:0000259" key="10">
    <source>
        <dbReference type="PROSITE" id="PS51194"/>
    </source>
</evidence>
<keyword evidence="3 6" id="KW-0347">Helicase</keyword>
<dbReference type="GO" id="GO:0005524">
    <property type="term" value="F:ATP binding"/>
    <property type="evidence" value="ECO:0007669"/>
    <property type="project" value="UniProtKB-UniRule"/>
</dbReference>
<feature type="compositionally biased region" description="Polar residues" evidence="8">
    <location>
        <begin position="204"/>
        <end position="213"/>
    </location>
</feature>
<keyword evidence="2 6" id="KW-0378">Hydrolase</keyword>
<sequence length="750" mass="83436">RPESLKTTSFYWEICPLMIEPAITAGKCQVLIRRKLADIHAAKSGLGAAVKDDRSSQAGDGHLKAKTGTKVVKKKSADKDADSSKNKERKKVEEDIGVDRKGDVERKKRKRQKPDDSVADPDPELTPSEPKKRTKQVTLLASAALPETSSDGKRRKHKKTGNGSDEPVSKVAPPAPKKLTQAKPSPSTAVNETRAEGKMRKQSTENPRPNSSKSAEKKRVKQAKSLVAQQSLSEFGVDHSVTKTQSGTSSATQIEENLVESAEEILLGEEATPVEPEVTVPDVKEEMVPSWKDNQRVVIIPDHASEGDNLGLDPRLMTTLSEQFQISALFPMQSFLIPRIMVNYRLGIDCCVSSPTGSGKSLCFALPIINNLRHRIVRRLRALIVVPTRDLAVQLHNVFSVICNGIGLKVGVVIGQRSFDFEQSELITECSGTYSSAIDILIATPGRLSDHLQFTPGFTLEHIQHLVIDEADRLLGQYYHAWESSIEKARIQSKSTMQTLLFSATMSLDPLSLSKLRLRAPVFYSHTPTNEFTCAASLTQDMLVCPDATQKIVALIWLLQQRNGKTIVFTNSVESAHNLKRLLELDQRFAVDEFHSGLRQKQRLQILESFKTSHRLLICSDAMARGIDIPGIETVVNYDCPNFLKTYLHRVGRTARANKAGRAVTFVLPGEVNNFKRILRHAKNNEVKKISIDKMESNSIKSTLDHVLEVLQLVLEAEDSNALHRLKSLRRGNIETLCDIKVRMELLLRK</sequence>
<evidence type="ECO:0000256" key="6">
    <source>
        <dbReference type="RuleBase" id="RU000492"/>
    </source>
</evidence>
<dbReference type="PROSITE" id="PS00039">
    <property type="entry name" value="DEAD_ATP_HELICASE"/>
    <property type="match status" value="1"/>
</dbReference>
<feature type="non-terminal residue" evidence="11">
    <location>
        <position position="1"/>
    </location>
</feature>
<dbReference type="Gene3D" id="3.40.50.300">
    <property type="entry name" value="P-loop containing nucleotide triphosphate hydrolases"/>
    <property type="match status" value="2"/>
</dbReference>
<evidence type="ECO:0000256" key="5">
    <source>
        <dbReference type="ARBA" id="ARBA00022884"/>
    </source>
</evidence>
<name>A0A0H5RBD9_9EUKA</name>
<dbReference type="GO" id="GO:0003724">
    <property type="term" value="F:RNA helicase activity"/>
    <property type="evidence" value="ECO:0007669"/>
    <property type="project" value="UniProtKB-EC"/>
</dbReference>
<reference evidence="11" key="1">
    <citation type="submission" date="2015-04" db="EMBL/GenBank/DDBJ databases">
        <title>The genome sequence of the plant pathogenic Rhizarian Plasmodiophora brassicae reveals insights in its biotrophic life cycle and the origin of chitin synthesis.</title>
        <authorList>
            <person name="Schwelm A."/>
            <person name="Fogelqvist J."/>
            <person name="Knaust A."/>
            <person name="Julke S."/>
            <person name="Lilja T."/>
            <person name="Dhandapani V."/>
            <person name="Bonilla-Rosso G."/>
            <person name="Karlsson M."/>
            <person name="Shevchenko A."/>
            <person name="Choi S.R."/>
            <person name="Kim H.G."/>
            <person name="Park J.Y."/>
            <person name="Lim Y.P."/>
            <person name="Ludwig-Muller J."/>
            <person name="Dixelius C."/>
        </authorList>
    </citation>
    <scope>NUCLEOTIDE SEQUENCE</scope>
    <source>
        <tissue evidence="11">Potato root galls</tissue>
    </source>
</reference>
<dbReference type="InterPro" id="IPR027417">
    <property type="entry name" value="P-loop_NTPase"/>
</dbReference>
<dbReference type="GO" id="GO:0016787">
    <property type="term" value="F:hydrolase activity"/>
    <property type="evidence" value="ECO:0007669"/>
    <property type="project" value="UniProtKB-KW"/>
</dbReference>
<evidence type="ECO:0000259" key="9">
    <source>
        <dbReference type="PROSITE" id="PS51192"/>
    </source>
</evidence>
<dbReference type="PANTHER" id="PTHR24031">
    <property type="entry name" value="RNA HELICASE"/>
    <property type="match status" value="1"/>
</dbReference>
<feature type="compositionally biased region" description="Basic residues" evidence="8">
    <location>
        <begin position="64"/>
        <end position="74"/>
    </location>
</feature>
<accession>A0A0H5RBD9</accession>
<organism evidence="11">
    <name type="scientific">Spongospora subterranea</name>
    <dbReference type="NCBI Taxonomy" id="70186"/>
    <lineage>
        <taxon>Eukaryota</taxon>
        <taxon>Sar</taxon>
        <taxon>Rhizaria</taxon>
        <taxon>Endomyxa</taxon>
        <taxon>Phytomyxea</taxon>
        <taxon>Plasmodiophorida</taxon>
        <taxon>Plasmodiophoridae</taxon>
        <taxon>Spongospora</taxon>
    </lineage>
</organism>
<evidence type="ECO:0000256" key="4">
    <source>
        <dbReference type="ARBA" id="ARBA00022840"/>
    </source>
</evidence>
<feature type="compositionally biased region" description="Polar residues" evidence="8">
    <location>
        <begin position="182"/>
        <end position="191"/>
    </location>
</feature>
<dbReference type="EC" id="3.6.4.13" evidence="7"/>
<comment type="catalytic activity">
    <reaction evidence="7">
        <text>ATP + H2O = ADP + phosphate + H(+)</text>
        <dbReference type="Rhea" id="RHEA:13065"/>
        <dbReference type="ChEBI" id="CHEBI:15377"/>
        <dbReference type="ChEBI" id="CHEBI:15378"/>
        <dbReference type="ChEBI" id="CHEBI:30616"/>
        <dbReference type="ChEBI" id="CHEBI:43474"/>
        <dbReference type="ChEBI" id="CHEBI:456216"/>
        <dbReference type="EC" id="3.6.4.13"/>
    </reaction>
</comment>
<dbReference type="AlphaFoldDB" id="A0A0H5RBD9"/>
<evidence type="ECO:0000256" key="8">
    <source>
        <dbReference type="SAM" id="MobiDB-lite"/>
    </source>
</evidence>
<evidence type="ECO:0000256" key="3">
    <source>
        <dbReference type="ARBA" id="ARBA00022806"/>
    </source>
</evidence>
<protein>
    <recommendedName>
        <fullName evidence="7">ATP-dependent RNA helicase</fullName>
        <ecNumber evidence="7">3.6.4.13</ecNumber>
    </recommendedName>
</protein>
<dbReference type="SUPFAM" id="SSF52540">
    <property type="entry name" value="P-loop containing nucleoside triphosphate hydrolases"/>
    <property type="match status" value="1"/>
</dbReference>
<evidence type="ECO:0000313" key="11">
    <source>
        <dbReference type="EMBL" id="CRZ11338.1"/>
    </source>
</evidence>
<feature type="compositionally biased region" description="Basic and acidic residues" evidence="8">
    <location>
        <begin position="193"/>
        <end position="203"/>
    </location>
</feature>
<dbReference type="PROSITE" id="PS51192">
    <property type="entry name" value="HELICASE_ATP_BIND_1"/>
    <property type="match status" value="1"/>
</dbReference>
<dbReference type="Pfam" id="PF00270">
    <property type="entry name" value="DEAD"/>
    <property type="match status" value="1"/>
</dbReference>
<dbReference type="EMBL" id="HACM01010896">
    <property type="protein sequence ID" value="CRZ11338.1"/>
    <property type="molecule type" value="Transcribed_RNA"/>
</dbReference>
<dbReference type="InterPro" id="IPR014001">
    <property type="entry name" value="Helicase_ATP-bd"/>
</dbReference>
<evidence type="ECO:0000256" key="7">
    <source>
        <dbReference type="RuleBase" id="RU365068"/>
    </source>
</evidence>
<proteinExistence type="inferred from homology"/>
<feature type="domain" description="Helicase ATP-binding" evidence="9">
    <location>
        <begin position="341"/>
        <end position="524"/>
    </location>
</feature>
<dbReference type="Pfam" id="PF00271">
    <property type="entry name" value="Helicase_C"/>
    <property type="match status" value="1"/>
</dbReference>
<comment type="domain">
    <text evidence="7">The Q motif is unique to and characteristic of the DEAD box family of RNA helicases and controls ATP binding and hydrolysis.</text>
</comment>
<evidence type="ECO:0000256" key="1">
    <source>
        <dbReference type="ARBA" id="ARBA00022741"/>
    </source>
</evidence>
<dbReference type="InterPro" id="IPR000629">
    <property type="entry name" value="RNA-helicase_DEAD-box_CS"/>
</dbReference>
<dbReference type="CDD" id="cd18787">
    <property type="entry name" value="SF2_C_DEAD"/>
    <property type="match status" value="1"/>
</dbReference>
<dbReference type="GO" id="GO:0003723">
    <property type="term" value="F:RNA binding"/>
    <property type="evidence" value="ECO:0007669"/>
    <property type="project" value="UniProtKB-UniRule"/>
</dbReference>
<comment type="function">
    <text evidence="7">RNA helicase.</text>
</comment>
<dbReference type="SMART" id="SM00487">
    <property type="entry name" value="DEXDc"/>
    <property type="match status" value="1"/>
</dbReference>
<comment type="similarity">
    <text evidence="6">Belongs to the DEAD box helicase family.</text>
</comment>
<keyword evidence="4 6" id="KW-0067">ATP-binding</keyword>